<protein>
    <submittedName>
        <fullName evidence="2">DUF922 domain-containing protein</fullName>
    </submittedName>
</protein>
<keyword evidence="1" id="KW-0732">Signal</keyword>
<evidence type="ECO:0000256" key="1">
    <source>
        <dbReference type="SAM" id="SignalP"/>
    </source>
</evidence>
<sequence length="182" mass="21147">MKIPFLSSLLILLASFGAQAQVPEEKIGWEENALTWKNFQAAPDPNSSFSANTSSGISYSWSLKTSVLGKEYQFEVESFFNPQRSWVKDSNSVHLLAHEQLHFDITELHARKLRKAMVEFDFKKSREVKSSLQEIYKKVEKERALMQQKFDRETGHSMNKEAQLKWQILVNEELKKLEEFSS</sequence>
<evidence type="ECO:0000313" key="2">
    <source>
        <dbReference type="EMBL" id="MCX2839022.1"/>
    </source>
</evidence>
<dbReference type="Pfam" id="PF06037">
    <property type="entry name" value="DUF922"/>
    <property type="match status" value="1"/>
</dbReference>
<proteinExistence type="predicted"/>
<dbReference type="InterPro" id="IPR010321">
    <property type="entry name" value="DUF922"/>
</dbReference>
<gene>
    <name evidence="2" type="ORF">OQ279_12775</name>
</gene>
<accession>A0A9X3CYR1</accession>
<dbReference type="Proteomes" id="UP001148482">
    <property type="component" value="Unassembled WGS sequence"/>
</dbReference>
<evidence type="ECO:0000313" key="3">
    <source>
        <dbReference type="Proteomes" id="UP001148482"/>
    </source>
</evidence>
<dbReference type="EMBL" id="JAPJDA010000020">
    <property type="protein sequence ID" value="MCX2839022.1"/>
    <property type="molecule type" value="Genomic_DNA"/>
</dbReference>
<reference evidence="2" key="1">
    <citation type="submission" date="2022-11" db="EMBL/GenBank/DDBJ databases">
        <title>Salinimicrobium profundisediminis sp. nov., isolated from deep-sea sediment of the Mariana Trench.</title>
        <authorList>
            <person name="Fu H."/>
        </authorList>
    </citation>
    <scope>NUCLEOTIDE SEQUENCE</scope>
    <source>
        <strain evidence="2">MT39</strain>
    </source>
</reference>
<comment type="caution">
    <text evidence="2">The sequence shown here is derived from an EMBL/GenBank/DDBJ whole genome shotgun (WGS) entry which is preliminary data.</text>
</comment>
<feature type="chain" id="PRO_5040767443" evidence="1">
    <location>
        <begin position="21"/>
        <end position="182"/>
    </location>
</feature>
<name>A0A9X3CYR1_9FLAO</name>
<dbReference type="AlphaFoldDB" id="A0A9X3CYR1"/>
<organism evidence="2 3">
    <name type="scientific">Salinimicrobium profundisediminis</name>
    <dbReference type="NCBI Taxonomy" id="2994553"/>
    <lineage>
        <taxon>Bacteria</taxon>
        <taxon>Pseudomonadati</taxon>
        <taxon>Bacteroidota</taxon>
        <taxon>Flavobacteriia</taxon>
        <taxon>Flavobacteriales</taxon>
        <taxon>Flavobacteriaceae</taxon>
        <taxon>Salinimicrobium</taxon>
    </lineage>
</organism>
<dbReference type="RefSeq" id="WP_266070326.1">
    <property type="nucleotide sequence ID" value="NZ_JAPJDA010000020.1"/>
</dbReference>
<keyword evidence="3" id="KW-1185">Reference proteome</keyword>
<feature type="signal peptide" evidence="1">
    <location>
        <begin position="1"/>
        <end position="20"/>
    </location>
</feature>